<reference evidence="1 2" key="1">
    <citation type="submission" date="2013-08" db="EMBL/GenBank/DDBJ databases">
        <title>Genome sequencing of Cellulomonas bogoriensis 69B4.</title>
        <authorList>
            <person name="Chen F."/>
            <person name="Li Y."/>
            <person name="Wang G."/>
        </authorList>
    </citation>
    <scope>NUCLEOTIDE SEQUENCE [LARGE SCALE GENOMIC DNA]</scope>
    <source>
        <strain evidence="1 2">69B4</strain>
    </source>
</reference>
<dbReference type="RefSeq" id="WP_035062452.1">
    <property type="nucleotide sequence ID" value="NZ_AXCZ01000218.1"/>
</dbReference>
<organism evidence="1 2">
    <name type="scientific">Cellulomonas bogoriensis 69B4 = DSM 16987</name>
    <dbReference type="NCBI Taxonomy" id="1386082"/>
    <lineage>
        <taxon>Bacteria</taxon>
        <taxon>Bacillati</taxon>
        <taxon>Actinomycetota</taxon>
        <taxon>Actinomycetes</taxon>
        <taxon>Micrococcales</taxon>
        <taxon>Cellulomonadaceae</taxon>
        <taxon>Cellulomonas</taxon>
    </lineage>
</organism>
<accession>A0A0A0BPR8</accession>
<comment type="caution">
    <text evidence="1">The sequence shown here is derived from an EMBL/GenBank/DDBJ whole genome shotgun (WGS) entry which is preliminary data.</text>
</comment>
<dbReference type="AlphaFoldDB" id="A0A0A0BPR8"/>
<evidence type="ECO:0000313" key="2">
    <source>
        <dbReference type="Proteomes" id="UP000054314"/>
    </source>
</evidence>
<sequence length="68" mass="7191">MADHLRSLKGEDAASLEARLALNSTRSGVDRAVLGAVRDGLIEVLADDDLVDTSGPMAPLHAEHRRTG</sequence>
<gene>
    <name evidence="1" type="ORF">N869_08265</name>
</gene>
<name>A0A0A0BPR8_9CELL</name>
<evidence type="ECO:0000313" key="1">
    <source>
        <dbReference type="EMBL" id="KGM09074.1"/>
    </source>
</evidence>
<proteinExistence type="predicted"/>
<protein>
    <submittedName>
        <fullName evidence="1">Uncharacterized protein</fullName>
    </submittedName>
</protein>
<dbReference type="EMBL" id="AXCZ01000218">
    <property type="protein sequence ID" value="KGM09074.1"/>
    <property type="molecule type" value="Genomic_DNA"/>
</dbReference>
<keyword evidence="2" id="KW-1185">Reference proteome</keyword>
<dbReference type="Proteomes" id="UP000054314">
    <property type="component" value="Unassembled WGS sequence"/>
</dbReference>